<feature type="transmembrane region" description="Helical" evidence="9">
    <location>
        <begin position="69"/>
        <end position="90"/>
    </location>
</feature>
<dbReference type="InterPro" id="IPR000412">
    <property type="entry name" value="ABC_2_transport"/>
</dbReference>
<feature type="transmembrane region" description="Helical" evidence="9">
    <location>
        <begin position="115"/>
        <end position="140"/>
    </location>
</feature>
<proteinExistence type="inferred from homology"/>
<dbReference type="PANTHER" id="PTHR30413:SF8">
    <property type="entry name" value="TRANSPORT PERMEASE PROTEIN"/>
    <property type="match status" value="1"/>
</dbReference>
<keyword evidence="6 9" id="KW-0812">Transmembrane</keyword>
<keyword evidence="7 9" id="KW-1133">Transmembrane helix</keyword>
<evidence type="ECO:0000256" key="2">
    <source>
        <dbReference type="ARBA" id="ARBA00007783"/>
    </source>
</evidence>
<keyword evidence="8 9" id="KW-0472">Membrane</keyword>
<comment type="subcellular location">
    <subcellularLocation>
        <location evidence="1 9">Cell inner membrane</location>
        <topology evidence="1 9">Multi-pass membrane protein</topology>
    </subcellularLocation>
</comment>
<dbReference type="Pfam" id="PF01061">
    <property type="entry name" value="ABC2_membrane"/>
    <property type="match status" value="1"/>
</dbReference>
<evidence type="ECO:0000313" key="12">
    <source>
        <dbReference type="Proteomes" id="UP000054858"/>
    </source>
</evidence>
<evidence type="ECO:0000313" key="11">
    <source>
        <dbReference type="EMBL" id="KTD38288.1"/>
    </source>
</evidence>
<dbReference type="PATRIC" id="fig|29423.5.peg.2061"/>
<evidence type="ECO:0000256" key="7">
    <source>
        <dbReference type="ARBA" id="ARBA00022989"/>
    </source>
</evidence>
<evidence type="ECO:0000256" key="5">
    <source>
        <dbReference type="ARBA" id="ARBA00022519"/>
    </source>
</evidence>
<sequence length="272" mass="31408">MVQHGRASWQVMCASVFAIVIRDIQKKFIKSVNTPRSLAFFWIILEPMLHIGAWMLIRTLVRHSTTHTPLSPSLFIVLGAIPFFLFRNVINSAKSSIKGNKSYYLFRQIKPIDPILANLISELLINTAVFIVILAILSWFSISWHVYDFLFWLINIATYVAFLLGLALIIAILCFFFNFINICMSIIMRLAYLFSGIFFSAATLPEQARTIMLYNPVFQFIELTRECFMPAYSYIPYASSAYLFKSSLIILMLGSGIYLSMYHKIMREIEQR</sequence>
<evidence type="ECO:0000256" key="9">
    <source>
        <dbReference type="RuleBase" id="RU361157"/>
    </source>
</evidence>
<accession>A0A0W0X118</accession>
<dbReference type="InterPro" id="IPR013525">
    <property type="entry name" value="ABC2_TM"/>
</dbReference>
<feature type="transmembrane region" description="Helical" evidence="9">
    <location>
        <begin position="242"/>
        <end position="262"/>
    </location>
</feature>
<protein>
    <recommendedName>
        <fullName evidence="9">Transport permease protein</fullName>
    </recommendedName>
</protein>
<evidence type="ECO:0000256" key="6">
    <source>
        <dbReference type="ARBA" id="ARBA00022692"/>
    </source>
</evidence>
<evidence type="ECO:0000256" key="1">
    <source>
        <dbReference type="ARBA" id="ARBA00004429"/>
    </source>
</evidence>
<dbReference type="InterPro" id="IPR047817">
    <property type="entry name" value="ABC2_TM_bact-type"/>
</dbReference>
<evidence type="ECO:0000256" key="3">
    <source>
        <dbReference type="ARBA" id="ARBA00022448"/>
    </source>
</evidence>
<feature type="transmembrane region" description="Helical" evidence="9">
    <location>
        <begin position="152"/>
        <end position="179"/>
    </location>
</feature>
<comment type="similarity">
    <text evidence="2 9">Belongs to the ABC-2 integral membrane protein family.</text>
</comment>
<feature type="domain" description="ABC transmembrane type-2" evidence="10">
    <location>
        <begin position="38"/>
        <end position="261"/>
    </location>
</feature>
<keyword evidence="5" id="KW-0997">Cell inner membrane</keyword>
<dbReference type="RefSeq" id="WP_025384628.1">
    <property type="nucleotide sequence ID" value="NZ_LCUA01000003.1"/>
</dbReference>
<name>A0A0W0X118_9GAMM</name>
<gene>
    <name evidence="11" type="primary">kpsM</name>
    <name evidence="11" type="ORF">Loak_1964</name>
</gene>
<evidence type="ECO:0000259" key="10">
    <source>
        <dbReference type="PROSITE" id="PS51012"/>
    </source>
</evidence>
<dbReference type="GO" id="GO:0043190">
    <property type="term" value="C:ATP-binding cassette (ABC) transporter complex"/>
    <property type="evidence" value="ECO:0007669"/>
    <property type="project" value="InterPro"/>
</dbReference>
<dbReference type="AlphaFoldDB" id="A0A0W0X118"/>
<keyword evidence="3 9" id="KW-0813">Transport</keyword>
<dbReference type="GO" id="GO:0140359">
    <property type="term" value="F:ABC-type transporter activity"/>
    <property type="evidence" value="ECO:0007669"/>
    <property type="project" value="InterPro"/>
</dbReference>
<comment type="caution">
    <text evidence="11">The sequence shown here is derived from an EMBL/GenBank/DDBJ whole genome shotgun (WGS) entry which is preliminary data.</text>
</comment>
<feature type="transmembrane region" description="Helical" evidence="9">
    <location>
        <begin position="37"/>
        <end position="57"/>
    </location>
</feature>
<dbReference type="PANTHER" id="PTHR30413">
    <property type="entry name" value="INNER MEMBRANE TRANSPORT PERMEASE"/>
    <property type="match status" value="1"/>
</dbReference>
<keyword evidence="4 9" id="KW-1003">Cell membrane</keyword>
<evidence type="ECO:0000256" key="8">
    <source>
        <dbReference type="ARBA" id="ARBA00023136"/>
    </source>
</evidence>
<evidence type="ECO:0000256" key="4">
    <source>
        <dbReference type="ARBA" id="ARBA00022475"/>
    </source>
</evidence>
<feature type="transmembrane region" description="Helical" evidence="9">
    <location>
        <begin position="186"/>
        <end position="204"/>
    </location>
</feature>
<reference evidence="11 12" key="1">
    <citation type="submission" date="2015-11" db="EMBL/GenBank/DDBJ databases">
        <title>Genomic analysis of 38 Legionella species identifies large and diverse effector repertoires.</title>
        <authorList>
            <person name="Burstein D."/>
            <person name="Amaro F."/>
            <person name="Zusman T."/>
            <person name="Lifshitz Z."/>
            <person name="Cohen O."/>
            <person name="Gilbert J.A."/>
            <person name="Pupko T."/>
            <person name="Shuman H.A."/>
            <person name="Segal G."/>
        </authorList>
    </citation>
    <scope>NUCLEOTIDE SEQUENCE [LARGE SCALE GENOMIC DNA]</scope>
    <source>
        <strain evidence="11 12">Oak Ridge-10</strain>
    </source>
</reference>
<dbReference type="Proteomes" id="UP000054858">
    <property type="component" value="Unassembled WGS sequence"/>
</dbReference>
<organism evidence="11 12">
    <name type="scientific">Legionella oakridgensis</name>
    <dbReference type="NCBI Taxonomy" id="29423"/>
    <lineage>
        <taxon>Bacteria</taxon>
        <taxon>Pseudomonadati</taxon>
        <taxon>Pseudomonadota</taxon>
        <taxon>Gammaproteobacteria</taxon>
        <taxon>Legionellales</taxon>
        <taxon>Legionellaceae</taxon>
        <taxon>Legionella</taxon>
    </lineage>
</organism>
<dbReference type="PROSITE" id="PS51012">
    <property type="entry name" value="ABC_TM2"/>
    <property type="match status" value="1"/>
</dbReference>
<dbReference type="EMBL" id="LNYP01000029">
    <property type="protein sequence ID" value="KTD38288.1"/>
    <property type="molecule type" value="Genomic_DNA"/>
</dbReference>
<dbReference type="GO" id="GO:0015920">
    <property type="term" value="P:lipopolysaccharide transport"/>
    <property type="evidence" value="ECO:0007669"/>
    <property type="project" value="TreeGrafter"/>
</dbReference>
<dbReference type="PRINTS" id="PR00164">
    <property type="entry name" value="ABC2TRNSPORT"/>
</dbReference>